<dbReference type="KEGG" id="gtr:GLOTRDRAFT_140191"/>
<dbReference type="PANTHER" id="PTHR31642">
    <property type="entry name" value="TRICHOTHECENE 3-O-ACETYLTRANSFERASE"/>
    <property type="match status" value="1"/>
</dbReference>
<name>S7PYL7_GLOTA</name>
<dbReference type="OrthoDB" id="21502at2759"/>
<dbReference type="OMA" id="NWQKANM"/>
<dbReference type="Proteomes" id="UP000030669">
    <property type="component" value="Unassembled WGS sequence"/>
</dbReference>
<evidence type="ECO:0000256" key="1">
    <source>
        <dbReference type="ARBA" id="ARBA00022679"/>
    </source>
</evidence>
<keyword evidence="1" id="KW-0808">Transferase</keyword>
<accession>S7PYL7</accession>
<dbReference type="EMBL" id="KB469307">
    <property type="protein sequence ID" value="EPQ52427.1"/>
    <property type="molecule type" value="Genomic_DNA"/>
</dbReference>
<evidence type="ECO:0000313" key="4">
    <source>
        <dbReference type="Proteomes" id="UP000030669"/>
    </source>
</evidence>
<evidence type="ECO:0000313" key="3">
    <source>
        <dbReference type="EMBL" id="EPQ52427.1"/>
    </source>
</evidence>
<protein>
    <recommendedName>
        <fullName evidence="5">Transferase-domain-containing protein</fullName>
    </recommendedName>
</protein>
<evidence type="ECO:0008006" key="5">
    <source>
        <dbReference type="Google" id="ProtNLM"/>
    </source>
</evidence>
<dbReference type="PANTHER" id="PTHR31642:SF310">
    <property type="entry name" value="FATTY ALCOHOL:CAFFEOYL-COA ACYLTRANSFERASE"/>
    <property type="match status" value="1"/>
</dbReference>
<dbReference type="AlphaFoldDB" id="S7PYL7"/>
<dbReference type="RefSeq" id="XP_007868745.1">
    <property type="nucleotide sequence ID" value="XM_007870554.1"/>
</dbReference>
<dbReference type="HOGENOM" id="CLU_029797_2_1_1"/>
<reference evidence="3 4" key="1">
    <citation type="journal article" date="2012" name="Science">
        <title>The Paleozoic origin of enzymatic lignin decomposition reconstructed from 31 fungal genomes.</title>
        <authorList>
            <person name="Floudas D."/>
            <person name="Binder M."/>
            <person name="Riley R."/>
            <person name="Barry K."/>
            <person name="Blanchette R.A."/>
            <person name="Henrissat B."/>
            <person name="Martinez A.T."/>
            <person name="Otillar R."/>
            <person name="Spatafora J.W."/>
            <person name="Yadav J.S."/>
            <person name="Aerts A."/>
            <person name="Benoit I."/>
            <person name="Boyd A."/>
            <person name="Carlson A."/>
            <person name="Copeland A."/>
            <person name="Coutinho P.M."/>
            <person name="de Vries R.P."/>
            <person name="Ferreira P."/>
            <person name="Findley K."/>
            <person name="Foster B."/>
            <person name="Gaskell J."/>
            <person name="Glotzer D."/>
            <person name="Gorecki P."/>
            <person name="Heitman J."/>
            <person name="Hesse C."/>
            <person name="Hori C."/>
            <person name="Igarashi K."/>
            <person name="Jurgens J.A."/>
            <person name="Kallen N."/>
            <person name="Kersten P."/>
            <person name="Kohler A."/>
            <person name="Kuees U."/>
            <person name="Kumar T.K.A."/>
            <person name="Kuo A."/>
            <person name="LaButti K."/>
            <person name="Larrondo L.F."/>
            <person name="Lindquist E."/>
            <person name="Ling A."/>
            <person name="Lombard V."/>
            <person name="Lucas S."/>
            <person name="Lundell T."/>
            <person name="Martin R."/>
            <person name="McLaughlin D.J."/>
            <person name="Morgenstern I."/>
            <person name="Morin E."/>
            <person name="Murat C."/>
            <person name="Nagy L.G."/>
            <person name="Nolan M."/>
            <person name="Ohm R.A."/>
            <person name="Patyshakuliyeva A."/>
            <person name="Rokas A."/>
            <person name="Ruiz-Duenas F.J."/>
            <person name="Sabat G."/>
            <person name="Salamov A."/>
            <person name="Samejima M."/>
            <person name="Schmutz J."/>
            <person name="Slot J.C."/>
            <person name="St John F."/>
            <person name="Stenlid J."/>
            <person name="Sun H."/>
            <person name="Sun S."/>
            <person name="Syed K."/>
            <person name="Tsang A."/>
            <person name="Wiebenga A."/>
            <person name="Young D."/>
            <person name="Pisabarro A."/>
            <person name="Eastwood D.C."/>
            <person name="Martin F."/>
            <person name="Cullen D."/>
            <person name="Grigoriev I.V."/>
            <person name="Hibbett D.S."/>
        </authorList>
    </citation>
    <scope>NUCLEOTIDE SEQUENCE [LARGE SCALE GENOMIC DNA]</scope>
    <source>
        <strain evidence="3 4">ATCC 11539</strain>
    </source>
</reference>
<keyword evidence="4" id="KW-1185">Reference proteome</keyword>
<dbReference type="Gene3D" id="3.30.559.10">
    <property type="entry name" value="Chloramphenicol acetyltransferase-like domain"/>
    <property type="match status" value="2"/>
</dbReference>
<evidence type="ECO:0000256" key="2">
    <source>
        <dbReference type="SAM" id="MobiDB-lite"/>
    </source>
</evidence>
<dbReference type="GO" id="GO:0016747">
    <property type="term" value="F:acyltransferase activity, transferring groups other than amino-acyl groups"/>
    <property type="evidence" value="ECO:0007669"/>
    <property type="project" value="TreeGrafter"/>
</dbReference>
<feature type="region of interest" description="Disordered" evidence="2">
    <location>
        <begin position="1"/>
        <end position="23"/>
    </location>
</feature>
<dbReference type="eggNOG" id="ENOG502S6KB">
    <property type="taxonomic scope" value="Eukaryota"/>
</dbReference>
<organism evidence="3 4">
    <name type="scientific">Gloeophyllum trabeum (strain ATCC 11539 / FP-39264 / Madison 617)</name>
    <name type="common">Brown rot fungus</name>
    <dbReference type="NCBI Taxonomy" id="670483"/>
    <lineage>
        <taxon>Eukaryota</taxon>
        <taxon>Fungi</taxon>
        <taxon>Dikarya</taxon>
        <taxon>Basidiomycota</taxon>
        <taxon>Agaricomycotina</taxon>
        <taxon>Agaricomycetes</taxon>
        <taxon>Gloeophyllales</taxon>
        <taxon>Gloeophyllaceae</taxon>
        <taxon>Gloeophyllum</taxon>
    </lineage>
</organism>
<dbReference type="InterPro" id="IPR023213">
    <property type="entry name" value="CAT-like_dom_sf"/>
</dbReference>
<feature type="compositionally biased region" description="Low complexity" evidence="2">
    <location>
        <begin position="1"/>
        <end position="19"/>
    </location>
</feature>
<gene>
    <name evidence="3" type="ORF">GLOTRDRAFT_140191</name>
</gene>
<dbReference type="InterPro" id="IPR050317">
    <property type="entry name" value="Plant_Fungal_Acyltransferase"/>
</dbReference>
<sequence>MSTHHQPQPQPSPSTSTSHLPKHQQDEVIPVFAMDNFKFAQAFTGSYKFVINGSIDVSVLTTALDRLLAMGHWRKMGARIRKNAQGQLEWHIPRPFTPERPAYRLTSATYASPSAAGLHIPAATHDAPSIQPDLGPTRLFLHASTPMTMDEFTDPAHDRPCFNIHVTHFRDGSVACLGITFPHIFCDGIGIAQMLWTWLSLMRDPNAPVPALMGFDKDPFAALEAQYDFSAESPAAAPAAPPGRTKAQEWEDILYEMRLQEEFEKHPKETRTVYLPGAMVQQMRREAIAELRQRKAAGEDVPDFLSENDIVIAWWIKVVFGEPTPEDEKKPLIALVGSSLRKRLPEVFPPNSAYVHNATLAFASAPVPVAAVAHLSVASLAAASRAALLAQQRDRATLQRAVAQKLWSNRVGNAPVAAAAHGTWHFTTTWTDARCLEWDFAPAARGGEIRDGAPGSVRAFSGGLVLNGPFPARGLLTVLARDKDGGYWLQPCLRREDWSSRTMERLRQAGGERVVRARL</sequence>
<proteinExistence type="predicted"/>
<dbReference type="Pfam" id="PF02458">
    <property type="entry name" value="Transferase"/>
    <property type="match status" value="1"/>
</dbReference>
<dbReference type="GeneID" id="19304457"/>